<feature type="transmembrane region" description="Helical" evidence="10">
    <location>
        <begin position="94"/>
        <end position="113"/>
    </location>
</feature>
<keyword evidence="2" id="KW-1003">Cell membrane</keyword>
<keyword evidence="7" id="KW-0675">Receptor</keyword>
<sequence>MVDSGNTTVSEADDAESRPARIAFLALIMVVAGVANILLVFGVLHGKKLRHSVQNITIVNLSAVSLCDCFLNMSLVMGSLAASDWSFGETLCRWHSFVMNLVLVETILTLIVLTSDRYLAVRFLQKYEFLISPVRLVLVITFTWVQSLAFSIPFLFDTVYTTFRPRLHTCSVSDQTPLTFICFASVLCFLAPAIAIIIIFILIFRLAYKQRHEIRTLKTQNHYTDVVMEEPRLSQEMWTAKMICVLFLLWFILEVPYIITTYIQQYHLSKELSFSVEYPWGVDIAFIWMRFSYSAIFPCAVFIWKRELWHCVKECMTCHRNNSVVDIEISVKEPAKSAAVREMSTPVIPSKSRDRDQKQELTSTLAFNVPVLFATSDGIHIETPQTGRTESELFYTEILSRTQLKELPAGLKGRQLDVGDSDADEVPLPADTSDYDSSSEGGGLTLKTTSAWHADGDPPETLHHSKLNRKTLPASSEKGGSGDVAETPGADSGLELSGTVGSSAGKGIQKLVETSQKLARTRKRDSEMVPVSQAKSAEQYAGNSVPDQRVEKREGFEEWPPISPSTDVVPVWDSPVNNTPAISDCVQTPSDHIEQHTHHNLPKAPGRLKPLSSERKRKGKKSGQGKKLSSTEGTAGVQRTGHDVTNGAVLHGVSGSQQEEALVPVNDSGIQNSNPVPKTSSRNGRGHKRTKTSDSQKSLLGSNSSVELQHMKAQSHSLTDGDIGGVKNGPSGGSGTF</sequence>
<keyword evidence="3 10" id="KW-0812">Transmembrane</keyword>
<dbReference type="EMBL" id="JACVVK020000293">
    <property type="protein sequence ID" value="KAK7479878.1"/>
    <property type="molecule type" value="Genomic_DNA"/>
</dbReference>
<feature type="transmembrane region" description="Helical" evidence="10">
    <location>
        <begin position="20"/>
        <end position="44"/>
    </location>
</feature>
<dbReference type="AlphaFoldDB" id="A0ABD0JZ93"/>
<dbReference type="GO" id="GO:0004930">
    <property type="term" value="F:G protein-coupled receptor activity"/>
    <property type="evidence" value="ECO:0007669"/>
    <property type="project" value="UniProtKB-KW"/>
</dbReference>
<feature type="compositionally biased region" description="Polar residues" evidence="9">
    <location>
        <begin position="533"/>
        <end position="546"/>
    </location>
</feature>
<evidence type="ECO:0000256" key="1">
    <source>
        <dbReference type="ARBA" id="ARBA00004651"/>
    </source>
</evidence>
<feature type="transmembrane region" description="Helical" evidence="10">
    <location>
        <begin position="134"/>
        <end position="156"/>
    </location>
</feature>
<keyword evidence="6 10" id="KW-0472">Membrane</keyword>
<evidence type="ECO:0000256" key="8">
    <source>
        <dbReference type="ARBA" id="ARBA00023224"/>
    </source>
</evidence>
<evidence type="ECO:0000256" key="4">
    <source>
        <dbReference type="ARBA" id="ARBA00022989"/>
    </source>
</evidence>
<dbReference type="PROSITE" id="PS50262">
    <property type="entry name" value="G_PROTEIN_RECEP_F1_2"/>
    <property type="match status" value="1"/>
</dbReference>
<feature type="domain" description="G-protein coupled receptors family 1 profile" evidence="11">
    <location>
        <begin position="35"/>
        <end position="301"/>
    </location>
</feature>
<keyword evidence="13" id="KW-1185">Reference proteome</keyword>
<proteinExistence type="predicted"/>
<feature type="region of interest" description="Disordered" evidence="9">
    <location>
        <begin position="591"/>
        <end position="737"/>
    </location>
</feature>
<dbReference type="PRINTS" id="PR00237">
    <property type="entry name" value="GPCRRHODOPSN"/>
</dbReference>
<feature type="compositionally biased region" description="Gly residues" evidence="9">
    <location>
        <begin position="722"/>
        <end position="737"/>
    </location>
</feature>
<evidence type="ECO:0000313" key="12">
    <source>
        <dbReference type="EMBL" id="KAK7479878.1"/>
    </source>
</evidence>
<dbReference type="SUPFAM" id="SSF81321">
    <property type="entry name" value="Family A G protein-coupled receptor-like"/>
    <property type="match status" value="1"/>
</dbReference>
<feature type="transmembrane region" description="Helical" evidence="10">
    <location>
        <begin position="242"/>
        <end position="264"/>
    </location>
</feature>
<evidence type="ECO:0000256" key="3">
    <source>
        <dbReference type="ARBA" id="ARBA00022692"/>
    </source>
</evidence>
<dbReference type="GO" id="GO:0005886">
    <property type="term" value="C:plasma membrane"/>
    <property type="evidence" value="ECO:0007669"/>
    <property type="project" value="UniProtKB-SubCell"/>
</dbReference>
<evidence type="ECO:0000256" key="2">
    <source>
        <dbReference type="ARBA" id="ARBA00022475"/>
    </source>
</evidence>
<feature type="compositionally biased region" description="Basic residues" evidence="9">
    <location>
        <begin position="615"/>
        <end position="624"/>
    </location>
</feature>
<dbReference type="Proteomes" id="UP001519460">
    <property type="component" value="Unassembled WGS sequence"/>
</dbReference>
<name>A0ABD0JZ93_9CAEN</name>
<evidence type="ECO:0000256" key="10">
    <source>
        <dbReference type="SAM" id="Phobius"/>
    </source>
</evidence>
<feature type="compositionally biased region" description="Polar residues" evidence="9">
    <location>
        <begin position="668"/>
        <end position="683"/>
    </location>
</feature>
<dbReference type="CDD" id="cd00637">
    <property type="entry name" value="7tm_classA_rhodopsin-like"/>
    <property type="match status" value="1"/>
</dbReference>
<keyword evidence="5" id="KW-0297">G-protein coupled receptor</keyword>
<keyword evidence="4 10" id="KW-1133">Transmembrane helix</keyword>
<feature type="transmembrane region" description="Helical" evidence="10">
    <location>
        <begin position="176"/>
        <end position="208"/>
    </location>
</feature>
<dbReference type="PANTHER" id="PTHR22752">
    <property type="entry name" value="G PROTEIN-COUPLED RECEPTOR"/>
    <property type="match status" value="1"/>
</dbReference>
<feature type="region of interest" description="Disordered" evidence="9">
    <location>
        <begin position="414"/>
        <end position="503"/>
    </location>
</feature>
<comment type="subcellular location">
    <subcellularLocation>
        <location evidence="1">Cell membrane</location>
        <topology evidence="1">Multi-pass membrane protein</topology>
    </subcellularLocation>
</comment>
<feature type="compositionally biased region" description="Basic and acidic residues" evidence="9">
    <location>
        <begin position="454"/>
        <end position="463"/>
    </location>
</feature>
<evidence type="ECO:0000256" key="7">
    <source>
        <dbReference type="ARBA" id="ARBA00023170"/>
    </source>
</evidence>
<keyword evidence="8" id="KW-0807">Transducer</keyword>
<dbReference type="InterPro" id="IPR017452">
    <property type="entry name" value="GPCR_Rhodpsn_7TM"/>
</dbReference>
<evidence type="ECO:0000256" key="6">
    <source>
        <dbReference type="ARBA" id="ARBA00023136"/>
    </source>
</evidence>
<feature type="compositionally biased region" description="Polar residues" evidence="9">
    <location>
        <begin position="693"/>
        <end position="718"/>
    </location>
</feature>
<protein>
    <recommendedName>
        <fullName evidence="11">G-protein coupled receptors family 1 profile domain-containing protein</fullName>
    </recommendedName>
</protein>
<reference evidence="12 13" key="1">
    <citation type="journal article" date="2023" name="Sci. Data">
        <title>Genome assembly of the Korean intertidal mud-creeper Batillaria attramentaria.</title>
        <authorList>
            <person name="Patra A.K."/>
            <person name="Ho P.T."/>
            <person name="Jun S."/>
            <person name="Lee S.J."/>
            <person name="Kim Y."/>
            <person name="Won Y.J."/>
        </authorList>
    </citation>
    <scope>NUCLEOTIDE SEQUENCE [LARGE SCALE GENOMIC DNA]</scope>
    <source>
        <strain evidence="12">Wonlab-2016</strain>
    </source>
</reference>
<accession>A0ABD0JZ93</accession>
<evidence type="ECO:0000313" key="13">
    <source>
        <dbReference type="Proteomes" id="UP001519460"/>
    </source>
</evidence>
<evidence type="ECO:0000256" key="5">
    <source>
        <dbReference type="ARBA" id="ARBA00023040"/>
    </source>
</evidence>
<organism evidence="12 13">
    <name type="scientific">Batillaria attramentaria</name>
    <dbReference type="NCBI Taxonomy" id="370345"/>
    <lineage>
        <taxon>Eukaryota</taxon>
        <taxon>Metazoa</taxon>
        <taxon>Spiralia</taxon>
        <taxon>Lophotrochozoa</taxon>
        <taxon>Mollusca</taxon>
        <taxon>Gastropoda</taxon>
        <taxon>Caenogastropoda</taxon>
        <taxon>Sorbeoconcha</taxon>
        <taxon>Cerithioidea</taxon>
        <taxon>Batillariidae</taxon>
        <taxon>Batillaria</taxon>
    </lineage>
</organism>
<feature type="region of interest" description="Disordered" evidence="9">
    <location>
        <begin position="516"/>
        <end position="570"/>
    </location>
</feature>
<evidence type="ECO:0000259" key="11">
    <source>
        <dbReference type="PROSITE" id="PS50262"/>
    </source>
</evidence>
<feature type="transmembrane region" description="Helical" evidence="10">
    <location>
        <begin position="56"/>
        <end position="82"/>
    </location>
</feature>
<evidence type="ECO:0000256" key="9">
    <source>
        <dbReference type="SAM" id="MobiDB-lite"/>
    </source>
</evidence>
<dbReference type="InterPro" id="IPR000276">
    <property type="entry name" value="GPCR_Rhodpsn"/>
</dbReference>
<gene>
    <name evidence="12" type="ORF">BaRGS_00028868</name>
</gene>
<dbReference type="Pfam" id="PF00001">
    <property type="entry name" value="7tm_1"/>
    <property type="match status" value="1"/>
</dbReference>
<dbReference type="Gene3D" id="1.20.1070.10">
    <property type="entry name" value="Rhodopsin 7-helix transmembrane proteins"/>
    <property type="match status" value="1"/>
</dbReference>
<comment type="caution">
    <text evidence="12">The sequence shown here is derived from an EMBL/GenBank/DDBJ whole genome shotgun (WGS) entry which is preliminary data.</text>
</comment>